<feature type="domain" description="PHP" evidence="9">
    <location>
        <begin position="5"/>
        <end position="214"/>
    </location>
</feature>
<dbReference type="RefSeq" id="WP_205182385.1">
    <property type="nucleotide sequence ID" value="NZ_JAFBFC010000001.1"/>
</dbReference>
<dbReference type="NCBIfam" id="NF005996">
    <property type="entry name" value="PRK08123.1"/>
    <property type="match status" value="1"/>
</dbReference>
<protein>
    <recommendedName>
        <fullName evidence="3 8">Histidinol-phosphatase</fullName>
        <shortName evidence="8">HolPase</shortName>
        <ecNumber evidence="3 8">3.1.3.15</ecNumber>
    </recommendedName>
</protein>
<dbReference type="PANTHER" id="PTHR21039">
    <property type="entry name" value="HISTIDINOL PHOSPHATASE-RELATED"/>
    <property type="match status" value="1"/>
</dbReference>
<evidence type="ECO:0000259" key="9">
    <source>
        <dbReference type="Pfam" id="PF02811"/>
    </source>
</evidence>
<comment type="caution">
    <text evidence="10">The sequence shown here is derived from an EMBL/GenBank/DDBJ whole genome shotgun (WGS) entry which is preliminary data.</text>
</comment>
<keyword evidence="4 8" id="KW-0028">Amino-acid biosynthesis</keyword>
<evidence type="ECO:0000256" key="5">
    <source>
        <dbReference type="ARBA" id="ARBA00022801"/>
    </source>
</evidence>
<comment type="catalytic activity">
    <reaction evidence="7 8">
        <text>L-histidinol phosphate + H2O = L-histidinol + phosphate</text>
        <dbReference type="Rhea" id="RHEA:14465"/>
        <dbReference type="ChEBI" id="CHEBI:15377"/>
        <dbReference type="ChEBI" id="CHEBI:43474"/>
        <dbReference type="ChEBI" id="CHEBI:57699"/>
        <dbReference type="ChEBI" id="CHEBI:57980"/>
        <dbReference type="EC" id="3.1.3.15"/>
    </reaction>
</comment>
<reference evidence="10 11" key="1">
    <citation type="submission" date="2021-01" db="EMBL/GenBank/DDBJ databases">
        <title>Genomic Encyclopedia of Type Strains, Phase IV (KMG-IV): sequencing the most valuable type-strain genomes for metagenomic binning, comparative biology and taxonomic classification.</title>
        <authorList>
            <person name="Goeker M."/>
        </authorList>
    </citation>
    <scope>NUCLEOTIDE SEQUENCE [LARGE SCALE GENOMIC DNA]</scope>
    <source>
        <strain evidence="10 11">DSM 104297</strain>
    </source>
</reference>
<evidence type="ECO:0000256" key="8">
    <source>
        <dbReference type="RuleBase" id="RU366003"/>
    </source>
</evidence>
<keyword evidence="6 8" id="KW-0368">Histidine biosynthesis</keyword>
<evidence type="ECO:0000313" key="10">
    <source>
        <dbReference type="EMBL" id="MBM7701197.1"/>
    </source>
</evidence>
<dbReference type="Pfam" id="PF02811">
    <property type="entry name" value="PHP"/>
    <property type="match status" value="1"/>
</dbReference>
<dbReference type="NCBIfam" id="TIGR01856">
    <property type="entry name" value="hisJ_fam"/>
    <property type="match status" value="1"/>
</dbReference>
<dbReference type="InterPro" id="IPR010140">
    <property type="entry name" value="Histidinol_P_phosphatase_HisJ"/>
</dbReference>
<comment type="similarity">
    <text evidence="2 8">Belongs to the PHP hydrolase family. HisK subfamily.</text>
</comment>
<dbReference type="PANTHER" id="PTHR21039:SF0">
    <property type="entry name" value="HISTIDINOL-PHOSPHATASE"/>
    <property type="match status" value="1"/>
</dbReference>
<dbReference type="EMBL" id="JAFBFC010000001">
    <property type="protein sequence ID" value="MBM7701197.1"/>
    <property type="molecule type" value="Genomic_DNA"/>
</dbReference>
<organism evidence="10 11">
    <name type="scientific">Priestia iocasae</name>
    <dbReference type="NCBI Taxonomy" id="2291674"/>
    <lineage>
        <taxon>Bacteria</taxon>
        <taxon>Bacillati</taxon>
        <taxon>Bacillota</taxon>
        <taxon>Bacilli</taxon>
        <taxon>Bacillales</taxon>
        <taxon>Bacillaceae</taxon>
        <taxon>Priestia</taxon>
    </lineage>
</organism>
<evidence type="ECO:0000256" key="1">
    <source>
        <dbReference type="ARBA" id="ARBA00004970"/>
    </source>
</evidence>
<evidence type="ECO:0000256" key="4">
    <source>
        <dbReference type="ARBA" id="ARBA00022605"/>
    </source>
</evidence>
<dbReference type="InterPro" id="IPR016195">
    <property type="entry name" value="Pol/histidinol_Pase-like"/>
</dbReference>
<comment type="pathway">
    <text evidence="1 8">Amino-acid biosynthesis; L-histidine biosynthesis; L-histidine from 5-phospho-alpha-D-ribose 1-diphosphate: step 8/9.</text>
</comment>
<dbReference type="GO" id="GO:0004401">
    <property type="term" value="F:histidinol-phosphatase activity"/>
    <property type="evidence" value="ECO:0007669"/>
    <property type="project" value="UniProtKB-EC"/>
</dbReference>
<keyword evidence="11" id="KW-1185">Reference proteome</keyword>
<dbReference type="CDD" id="cd12110">
    <property type="entry name" value="PHP_HisPPase_Hisj_like"/>
    <property type="match status" value="1"/>
</dbReference>
<dbReference type="SUPFAM" id="SSF89550">
    <property type="entry name" value="PHP domain-like"/>
    <property type="match status" value="1"/>
</dbReference>
<dbReference type="Proteomes" id="UP000809829">
    <property type="component" value="Unassembled WGS sequence"/>
</dbReference>
<evidence type="ECO:0000256" key="6">
    <source>
        <dbReference type="ARBA" id="ARBA00023102"/>
    </source>
</evidence>
<sequence length="264" mass="30428">MKADKHLHTPFCPHGSADTFEQYINQALSLGFNEISFTEHAPLPEGFIDPTPLKDSAMSRSHMEQYISQLEHLKKSYANDIKIHIGLEVDYIINFEKQTTILLEEYGPYLDDSILSVHFLTQGDQYYCLDYSDDEFARIIHLFSGVEHVYEAYYQTVLKSIQAELGKHKPNRIGHVTLVHKFQKRFPCKKNFKGTITTILDEIKRRQLQLDYNAAGLYKPFCQEAYPPSWIVKEAQKKKIPLVYGSDAHCSKDLGQGYTSLFPL</sequence>
<accession>A0ABS2QQA1</accession>
<proteinExistence type="inferred from homology"/>
<keyword evidence="5 8" id="KW-0378">Hydrolase</keyword>
<dbReference type="Pfam" id="PF13263">
    <property type="entry name" value="PHP_C"/>
    <property type="match status" value="1"/>
</dbReference>
<evidence type="ECO:0000256" key="2">
    <source>
        <dbReference type="ARBA" id="ARBA00009152"/>
    </source>
</evidence>
<evidence type="ECO:0000256" key="7">
    <source>
        <dbReference type="ARBA" id="ARBA00049158"/>
    </source>
</evidence>
<dbReference type="Gene3D" id="3.20.20.140">
    <property type="entry name" value="Metal-dependent hydrolases"/>
    <property type="match status" value="1"/>
</dbReference>
<name>A0ABS2QQA1_9BACI</name>
<dbReference type="InterPro" id="IPR004013">
    <property type="entry name" value="PHP_dom"/>
</dbReference>
<dbReference type="EC" id="3.1.3.15" evidence="3 8"/>
<evidence type="ECO:0000256" key="3">
    <source>
        <dbReference type="ARBA" id="ARBA00013085"/>
    </source>
</evidence>
<evidence type="ECO:0000313" key="11">
    <source>
        <dbReference type="Proteomes" id="UP000809829"/>
    </source>
</evidence>
<gene>
    <name evidence="10" type="ORF">JOC83_000023</name>
</gene>